<dbReference type="EMBL" id="KQ257455">
    <property type="protein sequence ID" value="KND00734.1"/>
    <property type="molecule type" value="Genomic_DNA"/>
</dbReference>
<evidence type="ECO:0000313" key="2">
    <source>
        <dbReference type="EMBL" id="KND00734.1"/>
    </source>
</evidence>
<evidence type="ECO:0000256" key="1">
    <source>
        <dbReference type="SAM" id="Phobius"/>
    </source>
</evidence>
<feature type="transmembrane region" description="Helical" evidence="1">
    <location>
        <begin position="545"/>
        <end position="570"/>
    </location>
</feature>
<keyword evidence="1" id="KW-0812">Transmembrane</keyword>
<evidence type="ECO:0000313" key="3">
    <source>
        <dbReference type="Proteomes" id="UP000053201"/>
    </source>
</evidence>
<gene>
    <name evidence="2" type="ORF">SPPG_03850</name>
</gene>
<dbReference type="Proteomes" id="UP000053201">
    <property type="component" value="Unassembled WGS sequence"/>
</dbReference>
<dbReference type="InParanoid" id="A0A0L0HIT2"/>
<accession>A0A0L0HIT2</accession>
<keyword evidence="1" id="KW-1133">Transmembrane helix</keyword>
<dbReference type="OrthoDB" id="2126064at2759"/>
<feature type="transmembrane region" description="Helical" evidence="1">
    <location>
        <begin position="59"/>
        <end position="79"/>
    </location>
</feature>
<proteinExistence type="predicted"/>
<keyword evidence="1" id="KW-0472">Membrane</keyword>
<dbReference type="AlphaFoldDB" id="A0A0L0HIT2"/>
<reference evidence="2 3" key="1">
    <citation type="submission" date="2009-08" db="EMBL/GenBank/DDBJ databases">
        <title>The Genome Sequence of Spizellomyces punctatus strain DAOM BR117.</title>
        <authorList>
            <consortium name="The Broad Institute Genome Sequencing Platform"/>
            <person name="Russ C."/>
            <person name="Cuomo C."/>
            <person name="Shea T."/>
            <person name="Young S.K."/>
            <person name="Zeng Q."/>
            <person name="Koehrsen M."/>
            <person name="Haas B."/>
            <person name="Borodovsky M."/>
            <person name="Guigo R."/>
            <person name="Alvarado L."/>
            <person name="Berlin A."/>
            <person name="Bochicchio J."/>
            <person name="Borenstein D."/>
            <person name="Chapman S."/>
            <person name="Chen Z."/>
            <person name="Engels R."/>
            <person name="Freedman E."/>
            <person name="Gellesch M."/>
            <person name="Goldberg J."/>
            <person name="Griggs A."/>
            <person name="Gujja S."/>
            <person name="Heiman D."/>
            <person name="Hepburn T."/>
            <person name="Howarth C."/>
            <person name="Jen D."/>
            <person name="Larson L."/>
            <person name="Lewis B."/>
            <person name="Mehta T."/>
            <person name="Park D."/>
            <person name="Pearson M."/>
            <person name="Roberts A."/>
            <person name="Saif S."/>
            <person name="Shenoy N."/>
            <person name="Sisk P."/>
            <person name="Stolte C."/>
            <person name="Sykes S."/>
            <person name="Thomson T."/>
            <person name="Walk T."/>
            <person name="White J."/>
            <person name="Yandava C."/>
            <person name="Burger G."/>
            <person name="Gray M.W."/>
            <person name="Holland P.W.H."/>
            <person name="King N."/>
            <person name="Lang F.B.F."/>
            <person name="Roger A.J."/>
            <person name="Ruiz-Trillo I."/>
            <person name="Lander E."/>
            <person name="Nusbaum C."/>
        </authorList>
    </citation>
    <scope>NUCLEOTIDE SEQUENCE [LARGE SCALE GENOMIC DNA]</scope>
    <source>
        <strain evidence="2 3">DAOM BR117</strain>
    </source>
</reference>
<organism evidence="2 3">
    <name type="scientific">Spizellomyces punctatus (strain DAOM BR117)</name>
    <dbReference type="NCBI Taxonomy" id="645134"/>
    <lineage>
        <taxon>Eukaryota</taxon>
        <taxon>Fungi</taxon>
        <taxon>Fungi incertae sedis</taxon>
        <taxon>Chytridiomycota</taxon>
        <taxon>Chytridiomycota incertae sedis</taxon>
        <taxon>Chytridiomycetes</taxon>
        <taxon>Spizellomycetales</taxon>
        <taxon>Spizellomycetaceae</taxon>
        <taxon>Spizellomyces</taxon>
    </lineage>
</organism>
<feature type="transmembrane region" description="Helical" evidence="1">
    <location>
        <begin position="99"/>
        <end position="118"/>
    </location>
</feature>
<dbReference type="GeneID" id="27687335"/>
<name>A0A0L0HIT2_SPIPD</name>
<feature type="transmembrane region" description="Helical" evidence="1">
    <location>
        <begin position="166"/>
        <end position="189"/>
    </location>
</feature>
<protein>
    <submittedName>
        <fullName evidence="2">Uncharacterized protein</fullName>
    </submittedName>
</protein>
<keyword evidence="3" id="KW-1185">Reference proteome</keyword>
<sequence>MAEILQSNYIGDEHIGHTTSDRKLEEENAATCLRYKNLNPSKASLFKPGFEPTQHTRTCGTIAICFEVFTIIVCLGTYVIGSQGYLKVAAFDTFFTKSIGGFMVGVVVQIALVAPLKLGRKMSQIWFGRRLLKGGMKVRELITAWSLIYSNSYRGVEDVWRGLSPIAGFLLLLYLGEIIVLGTIGSLYYTVPIWNMKASGPMPYFTFPNVTPTTVDEAGFAMDCSQRAGVSVGRLLDPLVRQGILVPNSTYAQCDSTHCTASETVIVSSFTVPFTGRTAAPAPMMDWTDLKPGNIVKGKMTSLTATADCRPSKLNLTDYELYIDVDEGPAQYLYIFNPWAVTNPAMQTPQLQLLSLAAEQTDPYVAPNGQMYIGMMAYNFPESFAHMTWNPDVGGRNASSVICTIGIETGIANVEVLMEHLTPTRVARILSVTEMSPQTPYDMSPGTPGYLGAYFLGQTYGFFSCDISPCDFTGTTPPPFDMMTGFFDSTDDGHGFVLDYDTQMEKFTAALVKLTVSVMPVFLIPDADPLHDQSTLTVWSNDVVSIIYTTLACNLLLLTGSLSGVCLLILHILTGLWTRRGPNSKYWTTFGPTFWMTESVYALLQALHLTELVNPPSLTQVPPKTLKKALTNEYLIVGAIDSSGALSVDVKQK</sequence>
<dbReference type="RefSeq" id="XP_016608773.1">
    <property type="nucleotide sequence ID" value="XM_016752097.1"/>
</dbReference>
<dbReference type="VEuPathDB" id="FungiDB:SPPG_03850"/>